<organism evidence="4">
    <name type="scientific">mine drainage metagenome</name>
    <dbReference type="NCBI Taxonomy" id="410659"/>
    <lineage>
        <taxon>unclassified sequences</taxon>
        <taxon>metagenomes</taxon>
        <taxon>ecological metagenomes</taxon>
    </lineage>
</organism>
<proteinExistence type="predicted"/>
<dbReference type="InterPro" id="IPR002123">
    <property type="entry name" value="Plipid/glycerol_acylTrfase"/>
</dbReference>
<protein>
    <submittedName>
        <fullName evidence="4">1-acyl-sn-glycerol-3-phosphate acyltransferase</fullName>
    </submittedName>
</protein>
<sequence length="188" mass="20152">VTGPAIVAANHSSTLDPLAVGIGSRRRLVRFLIAREYYQLPLLKYFFAAMGFIPVDRSGGDITSARAAMQALKNGDVVGIFPEGDIGDGLMLRHGQNGAAMLALATGAPVIPVYIAGTHPHESLKWDLLQPARVRVYYGAPLTFGGLAEHRKDHAVLDEVTRQIMEAIAKLKSRADAARGDLAIKAAR</sequence>
<accession>T1C590</accession>
<feature type="domain" description="Phospholipid/glycerol acyltransferase" evidence="3">
    <location>
        <begin position="5"/>
        <end position="118"/>
    </location>
</feature>
<reference evidence="4" key="2">
    <citation type="journal article" date="2014" name="ISME J.">
        <title>Microbial stratification in low pH oxic and suboxic macroscopic growths along an acid mine drainage.</title>
        <authorList>
            <person name="Mendez-Garcia C."/>
            <person name="Mesa V."/>
            <person name="Sprenger R.R."/>
            <person name="Richter M."/>
            <person name="Diez M.S."/>
            <person name="Solano J."/>
            <person name="Bargiela R."/>
            <person name="Golyshina O.V."/>
            <person name="Manteca A."/>
            <person name="Ramos J.L."/>
            <person name="Gallego J.R."/>
            <person name="Llorente I."/>
            <person name="Martins Dos Santos V.A."/>
            <person name="Jensen O.N."/>
            <person name="Pelaez A.I."/>
            <person name="Sanchez J."/>
            <person name="Ferrer M."/>
        </authorList>
    </citation>
    <scope>NUCLEOTIDE SEQUENCE</scope>
</reference>
<dbReference type="Pfam" id="PF01553">
    <property type="entry name" value="Acyltransferase"/>
    <property type="match status" value="1"/>
</dbReference>
<reference evidence="4" key="1">
    <citation type="submission" date="2013-08" db="EMBL/GenBank/DDBJ databases">
        <authorList>
            <person name="Mendez C."/>
            <person name="Richter M."/>
            <person name="Ferrer M."/>
            <person name="Sanchez J."/>
        </authorList>
    </citation>
    <scope>NUCLEOTIDE SEQUENCE</scope>
</reference>
<keyword evidence="2 4" id="KW-0012">Acyltransferase</keyword>
<comment type="caution">
    <text evidence="4">The sequence shown here is derived from an EMBL/GenBank/DDBJ whole genome shotgun (WGS) entry which is preliminary data.</text>
</comment>
<gene>
    <name evidence="4" type="ORF">B1A_00680</name>
</gene>
<dbReference type="SMART" id="SM00563">
    <property type="entry name" value="PlsC"/>
    <property type="match status" value="1"/>
</dbReference>
<dbReference type="PANTHER" id="PTHR10434:SF11">
    <property type="entry name" value="1-ACYL-SN-GLYCEROL-3-PHOSPHATE ACYLTRANSFERASE"/>
    <property type="match status" value="1"/>
</dbReference>
<feature type="non-terminal residue" evidence="4">
    <location>
        <position position="1"/>
    </location>
</feature>
<evidence type="ECO:0000259" key="3">
    <source>
        <dbReference type="SMART" id="SM00563"/>
    </source>
</evidence>
<name>T1C590_9ZZZZ</name>
<evidence type="ECO:0000256" key="2">
    <source>
        <dbReference type="ARBA" id="ARBA00023315"/>
    </source>
</evidence>
<dbReference type="CDD" id="cd07989">
    <property type="entry name" value="LPLAT_AGPAT-like"/>
    <property type="match status" value="1"/>
</dbReference>
<dbReference type="PANTHER" id="PTHR10434">
    <property type="entry name" value="1-ACYL-SN-GLYCEROL-3-PHOSPHATE ACYLTRANSFERASE"/>
    <property type="match status" value="1"/>
</dbReference>
<keyword evidence="1 4" id="KW-0808">Transferase</keyword>
<evidence type="ECO:0000313" key="4">
    <source>
        <dbReference type="EMBL" id="EQD80636.1"/>
    </source>
</evidence>
<dbReference type="AlphaFoldDB" id="T1C590"/>
<dbReference type="GO" id="GO:0006654">
    <property type="term" value="P:phosphatidic acid biosynthetic process"/>
    <property type="evidence" value="ECO:0007669"/>
    <property type="project" value="TreeGrafter"/>
</dbReference>
<dbReference type="EMBL" id="AUZX01000514">
    <property type="protein sequence ID" value="EQD80636.1"/>
    <property type="molecule type" value="Genomic_DNA"/>
</dbReference>
<dbReference type="SUPFAM" id="SSF69593">
    <property type="entry name" value="Glycerol-3-phosphate (1)-acyltransferase"/>
    <property type="match status" value="1"/>
</dbReference>
<dbReference type="GO" id="GO:0003841">
    <property type="term" value="F:1-acylglycerol-3-phosphate O-acyltransferase activity"/>
    <property type="evidence" value="ECO:0007669"/>
    <property type="project" value="TreeGrafter"/>
</dbReference>
<evidence type="ECO:0000256" key="1">
    <source>
        <dbReference type="ARBA" id="ARBA00022679"/>
    </source>
</evidence>